<evidence type="ECO:0000313" key="2">
    <source>
        <dbReference type="EMBL" id="AHE40424.1"/>
    </source>
</evidence>
<feature type="region of interest" description="Disordered" evidence="1">
    <location>
        <begin position="1"/>
        <end position="24"/>
    </location>
</feature>
<dbReference type="AlphaFoldDB" id="V9Z8U4"/>
<reference evidence="2" key="1">
    <citation type="submission" date="2013-09" db="EMBL/GenBank/DDBJ databases">
        <title>Complete nucleotide sequence of Streptomyces linear plasmid pFRL6.</title>
        <authorList>
            <person name="Chen Z."/>
            <person name="Fang P."/>
            <person name="Qin Z."/>
        </authorList>
    </citation>
    <scope>NUCLEOTIDE SEQUENCE</scope>
    <source>
        <plasmid evidence="2">pFRL6</plasmid>
    </source>
</reference>
<accession>V9Z8U4</accession>
<dbReference type="EMBL" id="KF602051">
    <property type="protein sequence ID" value="AHE40424.1"/>
    <property type="molecule type" value="Genomic_DNA"/>
</dbReference>
<organism evidence="2">
    <name type="scientific">Streptomyces sp. F12</name>
    <dbReference type="NCBI Taxonomy" id="1436084"/>
    <lineage>
        <taxon>Bacteria</taxon>
        <taxon>Bacillati</taxon>
        <taxon>Actinomycetota</taxon>
        <taxon>Actinomycetes</taxon>
        <taxon>Kitasatosporales</taxon>
        <taxon>Streptomycetaceae</taxon>
        <taxon>Streptomyces</taxon>
    </lineage>
</organism>
<feature type="compositionally biased region" description="Low complexity" evidence="1">
    <location>
        <begin position="67"/>
        <end position="80"/>
    </location>
</feature>
<geneLocation type="plasmid" evidence="2">
    <name>pFRL6</name>
</geneLocation>
<proteinExistence type="predicted"/>
<name>V9Z8U4_9ACTN</name>
<gene>
    <name evidence="2" type="ORF">pFRL6_337c</name>
</gene>
<protein>
    <submittedName>
        <fullName evidence="2">Uncharacterized protein</fullName>
    </submittedName>
</protein>
<keyword evidence="2" id="KW-0614">Plasmid</keyword>
<dbReference type="RefSeq" id="WP_024127660.1">
    <property type="nucleotide sequence ID" value="NC_023286.1"/>
</dbReference>
<sequence length="80" mass="8023">MPPDRGGSAGRLTTSARLRGPLKVDQDELTSNAELANITAAVGANEVVLARDTHDVATARGLPLVDPAPTGPGTAAQPGP</sequence>
<evidence type="ECO:0000256" key="1">
    <source>
        <dbReference type="SAM" id="MobiDB-lite"/>
    </source>
</evidence>
<feature type="region of interest" description="Disordered" evidence="1">
    <location>
        <begin position="60"/>
        <end position="80"/>
    </location>
</feature>